<dbReference type="EMBL" id="DWWJ01000052">
    <property type="protein sequence ID" value="HJC40460.1"/>
    <property type="molecule type" value="Genomic_DNA"/>
</dbReference>
<organism evidence="2 3">
    <name type="scientific">Candidatus Intestinimonas pullistercoris</name>
    <dbReference type="NCBI Taxonomy" id="2838623"/>
    <lineage>
        <taxon>Bacteria</taxon>
        <taxon>Bacillati</taxon>
        <taxon>Bacillota</taxon>
        <taxon>Clostridia</taxon>
        <taxon>Eubacteriales</taxon>
        <taxon>Intestinimonas</taxon>
    </lineage>
</organism>
<evidence type="ECO:0000256" key="1">
    <source>
        <dbReference type="SAM" id="Phobius"/>
    </source>
</evidence>
<dbReference type="AlphaFoldDB" id="A0A9D2P053"/>
<reference evidence="2" key="1">
    <citation type="journal article" date="2021" name="PeerJ">
        <title>Extensive microbial diversity within the chicken gut microbiome revealed by metagenomics and culture.</title>
        <authorList>
            <person name="Gilroy R."/>
            <person name="Ravi A."/>
            <person name="Getino M."/>
            <person name="Pursley I."/>
            <person name="Horton D.L."/>
            <person name="Alikhan N.F."/>
            <person name="Baker D."/>
            <person name="Gharbi K."/>
            <person name="Hall N."/>
            <person name="Watson M."/>
            <person name="Adriaenssens E.M."/>
            <person name="Foster-Nyarko E."/>
            <person name="Jarju S."/>
            <person name="Secka A."/>
            <person name="Antonio M."/>
            <person name="Oren A."/>
            <person name="Chaudhuri R.R."/>
            <person name="La Ragione R."/>
            <person name="Hildebrand F."/>
            <person name="Pallen M.J."/>
        </authorList>
    </citation>
    <scope>NUCLEOTIDE SEQUENCE</scope>
    <source>
        <strain evidence="2">CHK186-1790</strain>
    </source>
</reference>
<dbReference type="Proteomes" id="UP000823882">
    <property type="component" value="Unassembled WGS sequence"/>
</dbReference>
<keyword evidence="1" id="KW-0812">Transmembrane</keyword>
<comment type="caution">
    <text evidence="2">The sequence shown here is derived from an EMBL/GenBank/DDBJ whole genome shotgun (WGS) entry which is preliminary data.</text>
</comment>
<reference evidence="2" key="2">
    <citation type="submission" date="2021-04" db="EMBL/GenBank/DDBJ databases">
        <authorList>
            <person name="Gilroy R."/>
        </authorList>
    </citation>
    <scope>NUCLEOTIDE SEQUENCE</scope>
    <source>
        <strain evidence="2">CHK186-1790</strain>
    </source>
</reference>
<sequence>MKQRLLESLIVLVVGTGLYTLVSQPGFLHLFGLAGQQLFQAYFFYATSGLFLYAWFRKR</sequence>
<feature type="transmembrane region" description="Helical" evidence="1">
    <location>
        <begin position="9"/>
        <end position="32"/>
    </location>
</feature>
<keyword evidence="1" id="KW-1133">Transmembrane helix</keyword>
<evidence type="ECO:0000313" key="2">
    <source>
        <dbReference type="EMBL" id="HJC40460.1"/>
    </source>
</evidence>
<keyword evidence="1" id="KW-0472">Membrane</keyword>
<feature type="transmembrane region" description="Helical" evidence="1">
    <location>
        <begin position="38"/>
        <end position="56"/>
    </location>
</feature>
<protein>
    <submittedName>
        <fullName evidence="2">Uncharacterized protein</fullName>
    </submittedName>
</protein>
<name>A0A9D2P053_9FIRM</name>
<proteinExistence type="predicted"/>
<gene>
    <name evidence="2" type="ORF">H9701_02765</name>
</gene>
<evidence type="ECO:0000313" key="3">
    <source>
        <dbReference type="Proteomes" id="UP000823882"/>
    </source>
</evidence>
<accession>A0A9D2P053</accession>